<dbReference type="Proteomes" id="UP000076420">
    <property type="component" value="Unassembled WGS sequence"/>
</dbReference>
<protein>
    <recommendedName>
        <fullName evidence="2">E3 ubiquitin-protein ligase UBR5 ubiquitin-associated domain-containing protein</fullName>
    </recommendedName>
</protein>
<dbReference type="PANTHER" id="PTHR46276:SF1">
    <property type="entry name" value="E3 UBIQUITIN-PROTEIN LIGASE UBR5"/>
    <property type="match status" value="1"/>
</dbReference>
<evidence type="ECO:0000259" key="2">
    <source>
        <dbReference type="Pfam" id="PF11547"/>
    </source>
</evidence>
<evidence type="ECO:0000256" key="1">
    <source>
        <dbReference type="SAM" id="MobiDB-lite"/>
    </source>
</evidence>
<evidence type="ECO:0000313" key="3">
    <source>
        <dbReference type="EnsemblMetazoa" id="BGLB023489-PA"/>
    </source>
</evidence>
<name>A0A2C9KU14_BIOGL</name>
<dbReference type="STRING" id="6526.A0A2C9KU14"/>
<feature type="domain" description="E3 ubiquitin-protein ligase UBR5 ubiquitin-associated" evidence="2">
    <location>
        <begin position="88"/>
        <end position="121"/>
    </location>
</feature>
<dbReference type="GO" id="GO:0005634">
    <property type="term" value="C:nucleus"/>
    <property type="evidence" value="ECO:0007669"/>
    <property type="project" value="TreeGrafter"/>
</dbReference>
<accession>A0A2C9KU14</accession>
<dbReference type="VEuPathDB" id="VectorBase:BGLB023489"/>
<dbReference type="AlphaFoldDB" id="A0A2C9KU14"/>
<dbReference type="PANTHER" id="PTHR46276">
    <property type="entry name" value="E3 UBIQUITIN-PROTEIN LIGASE UBR5"/>
    <property type="match status" value="1"/>
</dbReference>
<feature type="compositionally biased region" description="Low complexity" evidence="1">
    <location>
        <begin position="68"/>
        <end position="77"/>
    </location>
</feature>
<proteinExistence type="predicted"/>
<feature type="region of interest" description="Disordered" evidence="1">
    <location>
        <begin position="35"/>
        <end position="77"/>
    </location>
</feature>
<sequence>MESPIVLVSDALGSAAAQSSATGRWSAVASNPTVTRSGSVVTGGATGGSASGGANNNQPAGFSRMQRAVHVSRGGRRSGVIVGGRPLVPASVVPEDLISQCQVVLQGKSRNLIIRELQRTVSDSIIYFIGQIDK</sequence>
<organism evidence="3 4">
    <name type="scientific">Biomphalaria glabrata</name>
    <name type="common">Bloodfluke planorb</name>
    <name type="synonym">Freshwater snail</name>
    <dbReference type="NCBI Taxonomy" id="6526"/>
    <lineage>
        <taxon>Eukaryota</taxon>
        <taxon>Metazoa</taxon>
        <taxon>Spiralia</taxon>
        <taxon>Lophotrochozoa</taxon>
        <taxon>Mollusca</taxon>
        <taxon>Gastropoda</taxon>
        <taxon>Heterobranchia</taxon>
        <taxon>Euthyneura</taxon>
        <taxon>Panpulmonata</taxon>
        <taxon>Hygrophila</taxon>
        <taxon>Lymnaeoidea</taxon>
        <taxon>Planorbidae</taxon>
        <taxon>Biomphalaria</taxon>
    </lineage>
</organism>
<dbReference type="GO" id="GO:0090263">
    <property type="term" value="P:positive regulation of canonical Wnt signaling pathway"/>
    <property type="evidence" value="ECO:0007669"/>
    <property type="project" value="TreeGrafter"/>
</dbReference>
<reference evidence="3" key="1">
    <citation type="submission" date="2020-05" db="UniProtKB">
        <authorList>
            <consortium name="EnsemblMetazoa"/>
        </authorList>
    </citation>
    <scope>IDENTIFICATION</scope>
    <source>
        <strain evidence="3">BB02</strain>
    </source>
</reference>
<dbReference type="Pfam" id="PF11547">
    <property type="entry name" value="E3_UbLigase_EDD"/>
    <property type="match status" value="1"/>
</dbReference>
<dbReference type="EnsemblMetazoa" id="BGLB023489-RA">
    <property type="protein sequence ID" value="BGLB023489-PA"/>
    <property type="gene ID" value="BGLB023489"/>
</dbReference>
<dbReference type="KEGG" id="bgt:106076958"/>
<dbReference type="VEuPathDB" id="VectorBase:BGLAX_027550"/>
<gene>
    <name evidence="3" type="primary">106076958</name>
</gene>
<dbReference type="GO" id="GO:0034450">
    <property type="term" value="F:ubiquitin-ubiquitin ligase activity"/>
    <property type="evidence" value="ECO:0007669"/>
    <property type="project" value="TreeGrafter"/>
</dbReference>
<dbReference type="GO" id="GO:0005737">
    <property type="term" value="C:cytoplasm"/>
    <property type="evidence" value="ECO:0007669"/>
    <property type="project" value="TreeGrafter"/>
</dbReference>
<dbReference type="GO" id="GO:0043130">
    <property type="term" value="F:ubiquitin binding"/>
    <property type="evidence" value="ECO:0007669"/>
    <property type="project" value="InterPro"/>
</dbReference>
<dbReference type="Gene3D" id="1.10.8.10">
    <property type="entry name" value="DNA helicase RuvA subunit, C-terminal domain"/>
    <property type="match status" value="1"/>
</dbReference>
<evidence type="ECO:0000313" key="4">
    <source>
        <dbReference type="Proteomes" id="UP000076420"/>
    </source>
</evidence>
<dbReference type="InterPro" id="IPR024725">
    <property type="entry name" value="UBR5_UBA"/>
</dbReference>
<dbReference type="GO" id="GO:0000209">
    <property type="term" value="P:protein polyubiquitination"/>
    <property type="evidence" value="ECO:0007669"/>
    <property type="project" value="TreeGrafter"/>
</dbReference>